<accession>A0ACB6ZLH2</accession>
<dbReference type="EMBL" id="MU117990">
    <property type="protein sequence ID" value="KAF9649996.1"/>
    <property type="molecule type" value="Genomic_DNA"/>
</dbReference>
<dbReference type="Proteomes" id="UP000886501">
    <property type="component" value="Unassembled WGS sequence"/>
</dbReference>
<keyword evidence="2" id="KW-1185">Reference proteome</keyword>
<gene>
    <name evidence="1" type="ORF">BDM02DRAFT_1687210</name>
</gene>
<reference evidence="1" key="2">
    <citation type="journal article" date="2020" name="Nat. Commun.">
        <title>Large-scale genome sequencing of mycorrhizal fungi provides insights into the early evolution of symbiotic traits.</title>
        <authorList>
            <person name="Miyauchi S."/>
            <person name="Kiss E."/>
            <person name="Kuo A."/>
            <person name="Drula E."/>
            <person name="Kohler A."/>
            <person name="Sanchez-Garcia M."/>
            <person name="Morin E."/>
            <person name="Andreopoulos B."/>
            <person name="Barry K.W."/>
            <person name="Bonito G."/>
            <person name="Buee M."/>
            <person name="Carver A."/>
            <person name="Chen C."/>
            <person name="Cichocki N."/>
            <person name="Clum A."/>
            <person name="Culley D."/>
            <person name="Crous P.W."/>
            <person name="Fauchery L."/>
            <person name="Girlanda M."/>
            <person name="Hayes R.D."/>
            <person name="Keri Z."/>
            <person name="LaButti K."/>
            <person name="Lipzen A."/>
            <person name="Lombard V."/>
            <person name="Magnuson J."/>
            <person name="Maillard F."/>
            <person name="Murat C."/>
            <person name="Nolan M."/>
            <person name="Ohm R.A."/>
            <person name="Pangilinan J."/>
            <person name="Pereira M.F."/>
            <person name="Perotto S."/>
            <person name="Peter M."/>
            <person name="Pfister S."/>
            <person name="Riley R."/>
            <person name="Sitrit Y."/>
            <person name="Stielow J.B."/>
            <person name="Szollosi G."/>
            <person name="Zifcakova L."/>
            <person name="Stursova M."/>
            <person name="Spatafora J.W."/>
            <person name="Tedersoo L."/>
            <person name="Vaario L.M."/>
            <person name="Yamada A."/>
            <person name="Yan M."/>
            <person name="Wang P."/>
            <person name="Xu J."/>
            <person name="Bruns T."/>
            <person name="Baldrian P."/>
            <person name="Vilgalys R."/>
            <person name="Dunand C."/>
            <person name="Henrissat B."/>
            <person name="Grigoriev I.V."/>
            <person name="Hibbett D."/>
            <person name="Nagy L.G."/>
            <person name="Martin F.M."/>
        </authorList>
    </citation>
    <scope>NUCLEOTIDE SEQUENCE</scope>
    <source>
        <strain evidence="1">P2</strain>
    </source>
</reference>
<proteinExistence type="predicted"/>
<evidence type="ECO:0000313" key="2">
    <source>
        <dbReference type="Proteomes" id="UP000886501"/>
    </source>
</evidence>
<comment type="caution">
    <text evidence="1">The sequence shown here is derived from an EMBL/GenBank/DDBJ whole genome shotgun (WGS) entry which is preliminary data.</text>
</comment>
<name>A0ACB6ZLH2_THEGA</name>
<evidence type="ECO:0000313" key="1">
    <source>
        <dbReference type="EMBL" id="KAF9649996.1"/>
    </source>
</evidence>
<protein>
    <submittedName>
        <fullName evidence="1">Uncharacterized protein</fullName>
    </submittedName>
</protein>
<reference evidence="1" key="1">
    <citation type="submission" date="2019-10" db="EMBL/GenBank/DDBJ databases">
        <authorList>
            <consortium name="DOE Joint Genome Institute"/>
            <person name="Kuo A."/>
            <person name="Miyauchi S."/>
            <person name="Kiss E."/>
            <person name="Drula E."/>
            <person name="Kohler A."/>
            <person name="Sanchez-Garcia M."/>
            <person name="Andreopoulos B."/>
            <person name="Barry K.W."/>
            <person name="Bonito G."/>
            <person name="Buee M."/>
            <person name="Carver A."/>
            <person name="Chen C."/>
            <person name="Cichocki N."/>
            <person name="Clum A."/>
            <person name="Culley D."/>
            <person name="Crous P.W."/>
            <person name="Fauchery L."/>
            <person name="Girlanda M."/>
            <person name="Hayes R."/>
            <person name="Keri Z."/>
            <person name="Labutti K."/>
            <person name="Lipzen A."/>
            <person name="Lombard V."/>
            <person name="Magnuson J."/>
            <person name="Maillard F."/>
            <person name="Morin E."/>
            <person name="Murat C."/>
            <person name="Nolan M."/>
            <person name="Ohm R."/>
            <person name="Pangilinan J."/>
            <person name="Pereira M."/>
            <person name="Perotto S."/>
            <person name="Peter M."/>
            <person name="Riley R."/>
            <person name="Sitrit Y."/>
            <person name="Stielow B."/>
            <person name="Szollosi G."/>
            <person name="Zifcakova L."/>
            <person name="Stursova M."/>
            <person name="Spatafora J.W."/>
            <person name="Tedersoo L."/>
            <person name="Vaario L.-M."/>
            <person name="Yamada A."/>
            <person name="Yan M."/>
            <person name="Wang P."/>
            <person name="Xu J."/>
            <person name="Bruns T."/>
            <person name="Baldrian P."/>
            <person name="Vilgalys R."/>
            <person name="Henrissat B."/>
            <person name="Grigoriev I.V."/>
            <person name="Hibbett D."/>
            <person name="Nagy L.G."/>
            <person name="Martin F.M."/>
        </authorList>
    </citation>
    <scope>NUCLEOTIDE SEQUENCE</scope>
    <source>
        <strain evidence="1">P2</strain>
    </source>
</reference>
<organism evidence="1 2">
    <name type="scientific">Thelephora ganbajun</name>
    <name type="common">Ganba fungus</name>
    <dbReference type="NCBI Taxonomy" id="370292"/>
    <lineage>
        <taxon>Eukaryota</taxon>
        <taxon>Fungi</taxon>
        <taxon>Dikarya</taxon>
        <taxon>Basidiomycota</taxon>
        <taxon>Agaricomycotina</taxon>
        <taxon>Agaricomycetes</taxon>
        <taxon>Thelephorales</taxon>
        <taxon>Thelephoraceae</taxon>
        <taxon>Thelephora</taxon>
    </lineage>
</organism>
<sequence>MVYFLYTGNIGFAPLSSDPRHELPAEARSGDWGTVRLPHPSAKSIYRLADKYDIPTLKQLAKAYIHENLAYCNIVDEVFSSFSLSFPEILSVQVPRLVSKMKEESKEDIESITRKQLRHKITALPQSQLARAKDALAMIWSGVTGPLDLPPPELESKPTVSAKHTLFPNWHRVKLALFKSILTSTFIDVQLYAYNTISNNVPLDPKPLFTSSIVIEQWGPAITTQTVGADSQVACLADGLTDDYEYWHAPETLHADETVLCVLDMSILGYNKSHILVRKCRTEATAAGSCEVVMLMSGAWKTWMSLLSYAYTNEMTFAPLQTSTRDSGPVADAKVQQLQQCSPRSMYSLATAVGISYMCIARSTDSREAWDQKHRGKRTE</sequence>